<feature type="domain" description="Tripartite ATP-independent periplasmic transporters DctQ component" evidence="8">
    <location>
        <begin position="41"/>
        <end position="165"/>
    </location>
</feature>
<evidence type="ECO:0000256" key="5">
    <source>
        <dbReference type="ARBA" id="ARBA00022989"/>
    </source>
</evidence>
<evidence type="ECO:0000256" key="6">
    <source>
        <dbReference type="ARBA" id="ARBA00023136"/>
    </source>
</evidence>
<dbReference type="STRING" id="990712.SAMN05216257_10751"/>
<evidence type="ECO:0000256" key="1">
    <source>
        <dbReference type="ARBA" id="ARBA00004651"/>
    </source>
</evidence>
<organism evidence="9 10">
    <name type="scientific">Meinhardsimonia xiamenensis</name>
    <dbReference type="NCBI Taxonomy" id="990712"/>
    <lineage>
        <taxon>Bacteria</taxon>
        <taxon>Pseudomonadati</taxon>
        <taxon>Pseudomonadota</taxon>
        <taxon>Alphaproteobacteria</taxon>
        <taxon>Rhodobacterales</taxon>
        <taxon>Paracoccaceae</taxon>
        <taxon>Meinhardsimonia</taxon>
    </lineage>
</organism>
<feature type="transmembrane region" description="Helical" evidence="7">
    <location>
        <begin position="138"/>
        <end position="160"/>
    </location>
</feature>
<feature type="transmembrane region" description="Helical" evidence="7">
    <location>
        <begin position="21"/>
        <end position="50"/>
    </location>
</feature>
<evidence type="ECO:0000256" key="2">
    <source>
        <dbReference type="ARBA" id="ARBA00022448"/>
    </source>
</evidence>
<dbReference type="OrthoDB" id="6183232at2"/>
<dbReference type="Pfam" id="PF04290">
    <property type="entry name" value="DctQ"/>
    <property type="match status" value="1"/>
</dbReference>
<keyword evidence="2 7" id="KW-0813">Transport</keyword>
<dbReference type="RefSeq" id="WP_092501064.1">
    <property type="nucleotide sequence ID" value="NZ_FNFV01000007.1"/>
</dbReference>
<comment type="similarity">
    <text evidence="7">Belongs to the TRAP transporter small permease family.</text>
</comment>
<evidence type="ECO:0000313" key="9">
    <source>
        <dbReference type="EMBL" id="SDK98942.1"/>
    </source>
</evidence>
<comment type="function">
    <text evidence="7">Part of the tripartite ATP-independent periplasmic (TRAP) transport system.</text>
</comment>
<gene>
    <name evidence="9" type="ORF">SAMN05216257_10751</name>
</gene>
<keyword evidence="5 7" id="KW-1133">Transmembrane helix</keyword>
<protein>
    <recommendedName>
        <fullName evidence="7">TRAP transporter small permease protein</fullName>
    </recommendedName>
</protein>
<comment type="subunit">
    <text evidence="7">The complex comprises the extracytoplasmic solute receptor protein and the two transmembrane proteins.</text>
</comment>
<dbReference type="AlphaFoldDB" id="A0A1G9GEA8"/>
<accession>A0A1G9GEA8</accession>
<sequence length="177" mass="18860">MSAASTEKGRPGIVGAAARLIDLWAIGGGMLLIAVVVMNVLSVIGGVVWVPFPGDFELTEVGVAVAAFAFLPYCQLHRANVTADIFTANASPRLVSFFSLLGSVVALLFSLLLLWRMYAGMLDQKEYDYTTAIVQLPIWWAFVPILISLALLAVASLITLSEDIRGAFGRRLSGGSA</sequence>
<evidence type="ECO:0000256" key="4">
    <source>
        <dbReference type="ARBA" id="ARBA00022692"/>
    </source>
</evidence>
<proteinExistence type="inferred from homology"/>
<dbReference type="GO" id="GO:0022857">
    <property type="term" value="F:transmembrane transporter activity"/>
    <property type="evidence" value="ECO:0007669"/>
    <property type="project" value="UniProtKB-UniRule"/>
</dbReference>
<keyword evidence="3" id="KW-1003">Cell membrane</keyword>
<feature type="transmembrane region" description="Helical" evidence="7">
    <location>
        <begin position="94"/>
        <end position="118"/>
    </location>
</feature>
<keyword evidence="6 7" id="KW-0472">Membrane</keyword>
<dbReference type="Proteomes" id="UP000199328">
    <property type="component" value="Unassembled WGS sequence"/>
</dbReference>
<evidence type="ECO:0000313" key="10">
    <source>
        <dbReference type="Proteomes" id="UP000199328"/>
    </source>
</evidence>
<keyword evidence="4 7" id="KW-0812">Transmembrane</keyword>
<evidence type="ECO:0000259" key="8">
    <source>
        <dbReference type="Pfam" id="PF04290"/>
    </source>
</evidence>
<evidence type="ECO:0000256" key="3">
    <source>
        <dbReference type="ARBA" id="ARBA00022475"/>
    </source>
</evidence>
<dbReference type="GO" id="GO:0005886">
    <property type="term" value="C:plasma membrane"/>
    <property type="evidence" value="ECO:0007669"/>
    <property type="project" value="UniProtKB-SubCell"/>
</dbReference>
<reference evidence="10" key="1">
    <citation type="submission" date="2016-10" db="EMBL/GenBank/DDBJ databases">
        <authorList>
            <person name="Varghese N."/>
            <person name="Submissions S."/>
        </authorList>
    </citation>
    <scope>NUCLEOTIDE SEQUENCE [LARGE SCALE GENOMIC DNA]</scope>
    <source>
        <strain evidence="10">CGMCC 1.10789</strain>
    </source>
</reference>
<keyword evidence="10" id="KW-1185">Reference proteome</keyword>
<feature type="transmembrane region" description="Helical" evidence="7">
    <location>
        <begin position="56"/>
        <end position="74"/>
    </location>
</feature>
<dbReference type="InterPro" id="IPR055348">
    <property type="entry name" value="DctQ"/>
</dbReference>
<comment type="subcellular location">
    <subcellularLocation>
        <location evidence="7">Cell inner membrane</location>
        <topology evidence="7">Multi-pass membrane protein</topology>
    </subcellularLocation>
    <subcellularLocation>
        <location evidence="1">Cell membrane</location>
        <topology evidence="1">Multi-pass membrane protein</topology>
    </subcellularLocation>
</comment>
<keyword evidence="7" id="KW-0997">Cell inner membrane</keyword>
<dbReference type="EMBL" id="FNFV01000007">
    <property type="protein sequence ID" value="SDK98942.1"/>
    <property type="molecule type" value="Genomic_DNA"/>
</dbReference>
<evidence type="ECO:0000256" key="7">
    <source>
        <dbReference type="RuleBase" id="RU369079"/>
    </source>
</evidence>
<name>A0A1G9GEA8_9RHOB</name>